<name>A0A074Z486_OPIVI</name>
<reference evidence="2 3" key="1">
    <citation type="submission" date="2013-11" db="EMBL/GenBank/DDBJ databases">
        <title>Opisthorchis viverrini - life in the bile duct.</title>
        <authorList>
            <person name="Young N.D."/>
            <person name="Nagarajan N."/>
            <person name="Lin S.J."/>
            <person name="Korhonen P.K."/>
            <person name="Jex A.R."/>
            <person name="Hall R.S."/>
            <person name="Safavi-Hemami H."/>
            <person name="Kaewkong W."/>
            <person name="Bertrand D."/>
            <person name="Gao S."/>
            <person name="Seet Q."/>
            <person name="Wongkham S."/>
            <person name="Teh B.T."/>
            <person name="Wongkham C."/>
            <person name="Intapan P.M."/>
            <person name="Maleewong W."/>
            <person name="Yang X."/>
            <person name="Hu M."/>
            <person name="Wang Z."/>
            <person name="Hofmann A."/>
            <person name="Sternberg P.W."/>
            <person name="Tan P."/>
            <person name="Wang J."/>
            <person name="Gasser R.B."/>
        </authorList>
    </citation>
    <scope>NUCLEOTIDE SEQUENCE [LARGE SCALE GENOMIC DNA]</scope>
</reference>
<accession>A0A074Z486</accession>
<dbReference type="EMBL" id="KL596933">
    <property type="protein sequence ID" value="KER21906.1"/>
    <property type="molecule type" value="Genomic_DNA"/>
</dbReference>
<feature type="region of interest" description="Disordered" evidence="1">
    <location>
        <begin position="1804"/>
        <end position="1864"/>
    </location>
</feature>
<evidence type="ECO:0000256" key="1">
    <source>
        <dbReference type="SAM" id="MobiDB-lite"/>
    </source>
</evidence>
<feature type="compositionally biased region" description="Basic and acidic residues" evidence="1">
    <location>
        <begin position="1810"/>
        <end position="1824"/>
    </location>
</feature>
<dbReference type="Proteomes" id="UP000054324">
    <property type="component" value="Unassembled WGS sequence"/>
</dbReference>
<feature type="region of interest" description="Disordered" evidence="1">
    <location>
        <begin position="1450"/>
        <end position="1477"/>
    </location>
</feature>
<dbReference type="OrthoDB" id="6261966at2759"/>
<evidence type="ECO:0000313" key="3">
    <source>
        <dbReference type="Proteomes" id="UP000054324"/>
    </source>
</evidence>
<gene>
    <name evidence="2" type="ORF">T265_09885</name>
</gene>
<organism evidence="2 3">
    <name type="scientific">Opisthorchis viverrini</name>
    <name type="common">Southeast Asian liver fluke</name>
    <dbReference type="NCBI Taxonomy" id="6198"/>
    <lineage>
        <taxon>Eukaryota</taxon>
        <taxon>Metazoa</taxon>
        <taxon>Spiralia</taxon>
        <taxon>Lophotrochozoa</taxon>
        <taxon>Platyhelminthes</taxon>
        <taxon>Trematoda</taxon>
        <taxon>Digenea</taxon>
        <taxon>Opisthorchiida</taxon>
        <taxon>Opisthorchiata</taxon>
        <taxon>Opisthorchiidae</taxon>
        <taxon>Opisthorchis</taxon>
    </lineage>
</organism>
<feature type="region of interest" description="Disordered" evidence="1">
    <location>
        <begin position="1396"/>
        <end position="1418"/>
    </location>
</feature>
<feature type="compositionally biased region" description="Polar residues" evidence="1">
    <location>
        <begin position="864"/>
        <end position="895"/>
    </location>
</feature>
<feature type="region of interest" description="Disordered" evidence="1">
    <location>
        <begin position="1182"/>
        <end position="1203"/>
    </location>
</feature>
<evidence type="ECO:0000313" key="2">
    <source>
        <dbReference type="EMBL" id="KER21906.1"/>
    </source>
</evidence>
<feature type="region of interest" description="Disordered" evidence="1">
    <location>
        <begin position="1097"/>
        <end position="1168"/>
    </location>
</feature>
<feature type="region of interest" description="Disordered" evidence="1">
    <location>
        <begin position="466"/>
        <end position="494"/>
    </location>
</feature>
<feature type="compositionally biased region" description="Basic and acidic residues" evidence="1">
    <location>
        <begin position="845"/>
        <end position="859"/>
    </location>
</feature>
<dbReference type="CTD" id="20324053"/>
<sequence length="1908" mass="210705">MCLPKITQCRLRARHTASSRSKASKVDEWPHHKKKNKRALLLKRDGNIVSVTEGQKNKPSQAIHEAANSDSKRSILLCLGQKTAKNQQSISRGRTYELQLPEKPDQTSPIHLVPRLDSKDDGPQAMCLHHTVHEGNFSAPSCCDVIPHQSTCPHTYIRLTPHLPVQNRDFLTISTAYTDDTSDFATPVSYIQDEEVDDFQLSASLPSRKQNLHNTSASFIDSGWGSMSPMASDLCNMGYPTRIETQPIKRREHRSEREHTMEQDTFLGRFSKSEGFIMFLNERCEQTGMKSLTEGHGQEIVQHHGSKNKRSPFGAVYAAANQNPSPKEYGKSPSAADIREMSGQVNLYPKARSGDLMFEGVWRKSAADRSIAQQQKFSLSVPVLRERDVGLPLPPLFVTNKVDNKSSTKDQTPFSKTKSSFLETCPPVNIPENKMYSDLCETELSGKFASVRPKLPDLSKKSVRRIKRDSVHSRLSDEFQEASEPSSTPSFGSDYVVASNQDSVATARYRNLMYIDQNLGEQGYPAQTAIEKCGPSPVMKCRSMSALRLEEQVYDASRTLKIRASEKQGNAETEAVNIRSPISPKYKAKTPRRSYPLVHQVDELMAKLDGLMGKPEEKVLSGTGSWMITPTDGAESTFDPHISKRGLSQVPHNMEGNTDGDQCTDNKNRLYNECFSSLRSEQFGDGPELTEDFSPPTAIISETTTNTSYFSALNTEQFVEKFIEDDMAFFDQTSPLMHSTLVEDTSEFCSPVQETSADVCTQASASTSDLYVQELNNTTETGLCPNFSVDLDFEEQQPQVKTDQARQSAKFADVSEEVDSICDKRKSEIQEGIVSSKLFPTTSEGSRHVGHDGDGRDEVDSGLDLSSYSSRGANQSNSESTEKASGTSKSQYQASIAPNVESTCQPDNQSLVSKADAEVISTYHSPLISAMLRTVCDTPSEPMRPDANDIRGLKPILSENPAYLVSEIPWHESRMSDLETTKHDATEDSGFSSLIVGGIKRINDTSPAYGTEQCAAHFSAFDNETTVELGVPSLLVSSPPAVQQKQLNPCYDQMILVPNSSNSALCIGASSLTTPSEKSSISEWQKNKLEGWQLTSATTDDGINDGVSVGGEFQSSVNHFRNSPSPPETPDDPWANPELRKGTDDLGLKEPRGIPTTSSVDEKDDRDDTEWNLAASIAHQATKDVNDHPNPEIPHPSNQSEISKSLASNLAAPCGYTAHLSQYVSDSILECEPSDEYFGVSAFAHTTPTAKLRYIAHGLEVVNQMAPHITEAVLIEYQGNVVSSTPRQSKNEAREQRMEQETSDLIVLDESCDLSDNTSDEKVRMSGQIAHTHELSNNDSLTRHLSLLDMQSQDSKYHDITPDFSPAHLKPSSPCLLCANKAYQMMSEVTDSKGVLSPGDFRMPPTMQTTDQPSRDGLECDKRETPEIPNFTLFSEGADASSVDEKATCESSSELHRQMSSVENENSSYSHDAQPLGEKVQEQRQWWSTQYSQLGENETETPNAFVLNENLLDLGDPPDNSIDQTVGGLFASLSPRVHSSFDEDLSNIFELCRQTAQGINQQHTYFTEATESHAPLTVEGGACFEIEHPYKQAETLVRHNIESGITGVIHDMTLEGEQQQPALRLLPVQQVGELQERNYVTEDRSTPVTATVHDTQWQGDRIVTLVPQKMVIRSNSTASIPRNSSLGSDEEITYEIQSSVNSLCFDKPSEISVSSREPEIIPTYITPKFSAPPTDLKQSLEVFQCAPLAGEASNPLSRLKIQGILLNETGAGIEVFTKIPSHKSSSFQTLSFSTESLDQPLEFTTSEASSTKENKQICDDKLISDVRGTSNDRNQIPLAHEDSNPQPAESCPPKESPSTSSVECQSPQRTFIARYCPPQSISDEELDGRTQVLNEASITLLHFTNNYL</sequence>
<keyword evidence="3" id="KW-1185">Reference proteome</keyword>
<feature type="region of interest" description="Disordered" evidence="1">
    <location>
        <begin position="833"/>
        <end position="895"/>
    </location>
</feature>
<dbReference type="KEGG" id="ovi:T265_09885"/>
<dbReference type="GeneID" id="20324053"/>
<feature type="compositionally biased region" description="Basic and acidic residues" evidence="1">
    <location>
        <begin position="468"/>
        <end position="477"/>
    </location>
</feature>
<protein>
    <submittedName>
        <fullName evidence="2">Uncharacterized protein</fullName>
    </submittedName>
</protein>
<dbReference type="RefSeq" id="XP_009174359.1">
    <property type="nucleotide sequence ID" value="XM_009176095.1"/>
</dbReference>
<feature type="compositionally biased region" description="Polar residues" evidence="1">
    <location>
        <begin position="1113"/>
        <end position="1123"/>
    </location>
</feature>
<feature type="compositionally biased region" description="Basic and acidic residues" evidence="1">
    <location>
        <begin position="1138"/>
        <end position="1152"/>
    </location>
</feature>
<feature type="compositionally biased region" description="Polar residues" evidence="1">
    <location>
        <begin position="1458"/>
        <end position="1471"/>
    </location>
</feature>
<proteinExistence type="predicted"/>
<feature type="region of interest" description="Disordered" evidence="1">
    <location>
        <begin position="14"/>
        <end position="34"/>
    </location>
</feature>